<evidence type="ECO:0000313" key="2">
    <source>
        <dbReference type="Proteomes" id="UP001057402"/>
    </source>
</evidence>
<organism evidence="1 2">
    <name type="scientific">Melastoma candidum</name>
    <dbReference type="NCBI Taxonomy" id="119954"/>
    <lineage>
        <taxon>Eukaryota</taxon>
        <taxon>Viridiplantae</taxon>
        <taxon>Streptophyta</taxon>
        <taxon>Embryophyta</taxon>
        <taxon>Tracheophyta</taxon>
        <taxon>Spermatophyta</taxon>
        <taxon>Magnoliopsida</taxon>
        <taxon>eudicotyledons</taxon>
        <taxon>Gunneridae</taxon>
        <taxon>Pentapetalae</taxon>
        <taxon>rosids</taxon>
        <taxon>malvids</taxon>
        <taxon>Myrtales</taxon>
        <taxon>Melastomataceae</taxon>
        <taxon>Melastomatoideae</taxon>
        <taxon>Melastomateae</taxon>
        <taxon>Melastoma</taxon>
    </lineage>
</organism>
<protein>
    <submittedName>
        <fullName evidence="1">Uncharacterized protein</fullName>
    </submittedName>
</protein>
<dbReference type="EMBL" id="CM042890">
    <property type="protein sequence ID" value="KAI4312926.1"/>
    <property type="molecule type" value="Genomic_DNA"/>
</dbReference>
<accession>A0ACB9LNI8</accession>
<gene>
    <name evidence="1" type="ORF">MLD38_037713</name>
</gene>
<dbReference type="Proteomes" id="UP001057402">
    <property type="component" value="Chromosome 11"/>
</dbReference>
<sequence length="291" mass="32995">MQLLLAIVSPFRKRTSNRWVILLIWSAYFLADWVAIFAFELISNARCMNSTSIEQDLPAFWFVFLLIHLGGSDSITAYSLEDNTLWLRHLVGLVAQVLAFLNILDKTLPSNDLRVPTVLIAVAGAIKYGERTRALYLASIEKLKKSIVKSRGLTQNRNITRGLIVAQASHSNTGGSNNEEDTSKARIKTAFHYFQIFRGLVVDMMPDHSEWLVTRHCFLNQDTLATFKILKMELKLFYGVFYTKVLAANSAWGVLIRCLAFYNVLIVLIMFCLIKNAGIHGVNVRITYSLR</sequence>
<reference evidence="2" key="1">
    <citation type="journal article" date="2023" name="Front. Plant Sci.">
        <title>Chromosomal-level genome assembly of Melastoma candidum provides insights into trichome evolution.</title>
        <authorList>
            <person name="Zhong Y."/>
            <person name="Wu W."/>
            <person name="Sun C."/>
            <person name="Zou P."/>
            <person name="Liu Y."/>
            <person name="Dai S."/>
            <person name="Zhou R."/>
        </authorList>
    </citation>
    <scope>NUCLEOTIDE SEQUENCE [LARGE SCALE GENOMIC DNA]</scope>
</reference>
<comment type="caution">
    <text evidence="1">The sequence shown here is derived from an EMBL/GenBank/DDBJ whole genome shotgun (WGS) entry which is preliminary data.</text>
</comment>
<name>A0ACB9LNI8_9MYRT</name>
<proteinExistence type="predicted"/>
<keyword evidence="2" id="KW-1185">Reference proteome</keyword>
<evidence type="ECO:0000313" key="1">
    <source>
        <dbReference type="EMBL" id="KAI4312926.1"/>
    </source>
</evidence>